<evidence type="ECO:0000313" key="9">
    <source>
        <dbReference type="EMBL" id="ARQ07438.1"/>
    </source>
</evidence>
<reference evidence="10 12" key="3">
    <citation type="submission" date="2019-01" db="EMBL/GenBank/DDBJ databases">
        <title>Draft genome sequences of Macrococcus caseolyticus, Macrococcus canis, Macrococcus bohemicus and Macrococcus goetzii.</title>
        <authorList>
            <person name="Mazhar S."/>
            <person name="Altermann E."/>
            <person name="Hill C."/>
            <person name="Mcauliffe O."/>
        </authorList>
    </citation>
    <scope>NUCLEOTIDE SEQUENCE [LARGE SCALE GENOMIC DNA]</scope>
    <source>
        <strain evidence="10 12">DPC7162</strain>
    </source>
</reference>
<dbReference type="EMBL" id="CP021059">
    <property type="protein sequence ID" value="ARQ07438.1"/>
    <property type="molecule type" value="Genomic_DNA"/>
</dbReference>
<evidence type="ECO:0000256" key="8">
    <source>
        <dbReference type="SAM" id="Phobius"/>
    </source>
</evidence>
<feature type="transmembrane region" description="Helical" evidence="8">
    <location>
        <begin position="56"/>
        <end position="77"/>
    </location>
</feature>
<dbReference type="GeneID" id="35295904"/>
<dbReference type="PRINTS" id="PR00173">
    <property type="entry name" value="EDTRNSPORT"/>
</dbReference>
<keyword evidence="4 8" id="KW-0812">Transmembrane</keyword>
<feature type="transmembrane region" description="Helical" evidence="8">
    <location>
        <begin position="15"/>
        <end position="36"/>
    </location>
</feature>
<dbReference type="Pfam" id="PF00375">
    <property type="entry name" value="SDF"/>
    <property type="match status" value="1"/>
</dbReference>
<evidence type="ECO:0000313" key="11">
    <source>
        <dbReference type="Proteomes" id="UP000194154"/>
    </source>
</evidence>
<protein>
    <submittedName>
        <fullName evidence="10">Cation:dicarboxylase symporter family transporter</fullName>
    </submittedName>
    <submittedName>
        <fullName evidence="9">Proton/sodium-glutamate symport protein</fullName>
    </submittedName>
</protein>
<dbReference type="STRING" id="1855823.MCCS_18070"/>
<dbReference type="PANTHER" id="PTHR42865">
    <property type="entry name" value="PROTON/GLUTAMATE-ASPARTATE SYMPORTER"/>
    <property type="match status" value="1"/>
</dbReference>
<dbReference type="PANTHER" id="PTHR42865:SF7">
    <property type="entry name" value="PROTON_GLUTAMATE-ASPARTATE SYMPORTER"/>
    <property type="match status" value="1"/>
</dbReference>
<comment type="subcellular location">
    <subcellularLocation>
        <location evidence="1">Cell membrane</location>
        <topology evidence="1">Multi-pass membrane protein</topology>
    </subcellularLocation>
</comment>
<dbReference type="AlphaFoldDB" id="A0A1W7ACV4"/>
<keyword evidence="6 8" id="KW-1133">Transmembrane helix</keyword>
<feature type="transmembrane region" description="Helical" evidence="8">
    <location>
        <begin position="240"/>
        <end position="262"/>
    </location>
</feature>
<feature type="transmembrane region" description="Helical" evidence="8">
    <location>
        <begin position="89"/>
        <end position="111"/>
    </location>
</feature>
<evidence type="ECO:0000256" key="6">
    <source>
        <dbReference type="ARBA" id="ARBA00022989"/>
    </source>
</evidence>
<dbReference type="FunFam" id="1.10.3860.10:FF:000001">
    <property type="entry name" value="C4-dicarboxylate transport protein"/>
    <property type="match status" value="1"/>
</dbReference>
<dbReference type="Gene3D" id="1.10.3860.10">
    <property type="entry name" value="Sodium:dicarboxylate symporter"/>
    <property type="match status" value="1"/>
</dbReference>
<dbReference type="EMBL" id="SDQG01000001">
    <property type="protein sequence ID" value="TDM18592.1"/>
    <property type="molecule type" value="Genomic_DNA"/>
</dbReference>
<evidence type="ECO:0000313" key="12">
    <source>
        <dbReference type="Proteomes" id="UP000294865"/>
    </source>
</evidence>
<dbReference type="InterPro" id="IPR018107">
    <property type="entry name" value="Na-dicarboxylate_symporter_CS"/>
</dbReference>
<dbReference type="SUPFAM" id="SSF118215">
    <property type="entry name" value="Proton glutamate symport protein"/>
    <property type="match status" value="1"/>
</dbReference>
<organism evidence="9 11">
    <name type="scientific">Macrococcoides canis</name>
    <dbReference type="NCBI Taxonomy" id="1855823"/>
    <lineage>
        <taxon>Bacteria</taxon>
        <taxon>Bacillati</taxon>
        <taxon>Bacillota</taxon>
        <taxon>Bacilli</taxon>
        <taxon>Bacillales</taxon>
        <taxon>Staphylococcaceae</taxon>
        <taxon>Macrococcoides</taxon>
    </lineage>
</organism>
<dbReference type="Proteomes" id="UP000294865">
    <property type="component" value="Unassembled WGS sequence"/>
</dbReference>
<evidence type="ECO:0000256" key="3">
    <source>
        <dbReference type="ARBA" id="ARBA00022475"/>
    </source>
</evidence>
<feature type="transmembrane region" description="Helical" evidence="8">
    <location>
        <begin position="167"/>
        <end position="185"/>
    </location>
</feature>
<name>A0A1W7ACV4_9STAP</name>
<feature type="transmembrane region" description="Helical" evidence="8">
    <location>
        <begin position="212"/>
        <end position="234"/>
    </location>
</feature>
<dbReference type="GO" id="GO:0005886">
    <property type="term" value="C:plasma membrane"/>
    <property type="evidence" value="ECO:0007669"/>
    <property type="project" value="UniProtKB-SubCell"/>
</dbReference>
<proteinExistence type="predicted"/>
<evidence type="ECO:0000256" key="7">
    <source>
        <dbReference type="ARBA" id="ARBA00023136"/>
    </source>
</evidence>
<keyword evidence="11" id="KW-1185">Reference proteome</keyword>
<reference evidence="9" key="2">
    <citation type="submission" date="2017-04" db="EMBL/GenBank/DDBJ databases">
        <authorList>
            <person name="Afonso C.L."/>
            <person name="Miller P.J."/>
            <person name="Scott M.A."/>
            <person name="Spackman E."/>
            <person name="Goraichik I."/>
            <person name="Dimitrov K.M."/>
            <person name="Suarez D.L."/>
            <person name="Swayne D.E."/>
        </authorList>
    </citation>
    <scope>NUCLEOTIDE SEQUENCE</scope>
    <source>
        <strain evidence="9">KM45013</strain>
    </source>
</reference>
<keyword evidence="2" id="KW-0813">Transport</keyword>
<dbReference type="RefSeq" id="WP_086042992.1">
    <property type="nucleotide sequence ID" value="NZ_CBCRZA010000004.1"/>
</dbReference>
<gene>
    <name evidence="9" type="primary">gltT</name>
    <name evidence="10" type="ORF">ETI04_03630</name>
    <name evidence="9" type="ORF">MCCS_18070</name>
</gene>
<dbReference type="GO" id="GO:0015293">
    <property type="term" value="F:symporter activity"/>
    <property type="evidence" value="ECO:0007669"/>
    <property type="project" value="UniProtKB-KW"/>
</dbReference>
<sequence length="436" mass="47509">MSSVTEIKKPKKKKFISLPMQILLALILGVVVGALLNGQKEYVNYFQPLGDIFLHLIKMIVVPIVFCSLVISIAGTGDMKTVGRYGWKTLLYFEIITTVAIGLGIIFANIFKPGAGINKDLLPKGDVTKYTTNAEAAAESTYGNHMIDTIVNIIPTNIIDSMAQGQLLPVIFFSVFFGLGLAAIGKKGDPVRAFFDGFLDVIFWMTNQIMKYAPVGVFAFMAVTIINLGLGALIPLGKLALVVAGSMVFFIIVVLGSVAAMCKINIFHLLRILKDELLLAFSTSSSETVLPVIMDKMEKFGAPKEIVSFVVPTGYTFNLDGSALYQSIAALTIAQMYGVHLSVTEQLVLLLTLMLTSKGMAAVPGTSIVVLITTLTAMNIHPEGLALIIGIDRILDMMRTVVNVVGNSLSTLVIARWENRLDYEKGRKYYETYLNK</sequence>
<accession>A0A1W7ACV4</accession>
<dbReference type="KEGG" id="mcak:MCCS_18070"/>
<keyword evidence="7 8" id="KW-0472">Membrane</keyword>
<keyword evidence="3" id="KW-1003">Cell membrane</keyword>
<evidence type="ECO:0000313" key="10">
    <source>
        <dbReference type="EMBL" id="TDM18592.1"/>
    </source>
</evidence>
<dbReference type="InterPro" id="IPR001991">
    <property type="entry name" value="Na-dicarboxylate_symporter"/>
</dbReference>
<evidence type="ECO:0000256" key="4">
    <source>
        <dbReference type="ARBA" id="ARBA00022692"/>
    </source>
</evidence>
<keyword evidence="5" id="KW-0769">Symport</keyword>
<evidence type="ECO:0000256" key="1">
    <source>
        <dbReference type="ARBA" id="ARBA00004651"/>
    </source>
</evidence>
<evidence type="ECO:0000256" key="5">
    <source>
        <dbReference type="ARBA" id="ARBA00022847"/>
    </source>
</evidence>
<evidence type="ECO:0000256" key="2">
    <source>
        <dbReference type="ARBA" id="ARBA00022448"/>
    </source>
</evidence>
<dbReference type="InterPro" id="IPR036458">
    <property type="entry name" value="Na:dicarbo_symporter_sf"/>
</dbReference>
<dbReference type="OrthoDB" id="9768885at2"/>
<dbReference type="PROSITE" id="PS00713">
    <property type="entry name" value="NA_DICARBOXYL_SYMP_1"/>
    <property type="match status" value="1"/>
</dbReference>
<dbReference type="Proteomes" id="UP000194154">
    <property type="component" value="Chromosome"/>
</dbReference>
<reference evidence="9 11" key="1">
    <citation type="journal article" date="2017" name="Int. J. Syst. Evol. Microbiol.">
        <title>Macrococcus canis sp. nov., a skin bacterium associated with infections in dogs.</title>
        <authorList>
            <person name="Gobeli Brawand S."/>
            <person name="Cotting K."/>
            <person name="Gomez-Sanz E."/>
            <person name="Collaud A."/>
            <person name="Thomann A."/>
            <person name="Brodard I."/>
            <person name="Rodriguez-Campos S."/>
            <person name="Strauss C."/>
            <person name="Perreten V."/>
        </authorList>
    </citation>
    <scope>NUCLEOTIDE SEQUENCE [LARGE SCALE GENOMIC DNA]</scope>
    <source>
        <strain evidence="9 11">KM45013</strain>
    </source>
</reference>
<dbReference type="GO" id="GO:0006835">
    <property type="term" value="P:dicarboxylic acid transport"/>
    <property type="evidence" value="ECO:0007669"/>
    <property type="project" value="TreeGrafter"/>
</dbReference>